<organism evidence="1 2">
    <name type="scientific">Alkalibacillus haloalkaliphilus</name>
    <dbReference type="NCBI Taxonomy" id="94136"/>
    <lineage>
        <taxon>Bacteria</taxon>
        <taxon>Bacillati</taxon>
        <taxon>Bacillota</taxon>
        <taxon>Bacilli</taxon>
        <taxon>Bacillales</taxon>
        <taxon>Bacillaceae</taxon>
        <taxon>Alkalibacillus</taxon>
    </lineage>
</organism>
<comment type="caution">
    <text evidence="1">The sequence shown here is derived from an EMBL/GenBank/DDBJ whole genome shotgun (WGS) entry which is preliminary data.</text>
</comment>
<evidence type="ECO:0000313" key="1">
    <source>
        <dbReference type="EMBL" id="GEN46161.1"/>
    </source>
</evidence>
<sequence length="170" mass="19803">MEITFDRPFIATQKFLNIKQGNVSIGKMRRWVRPPKERPSTNPQYDVNIEVVGSTDYQITQQSFSVREGYYWEFRQDNQIISSITSSKGLKEKHRVDYHFNESILTIEADWGVKPEGKILINNREVGRTRGVGFLTNRHFSVEIDSRNHQFDPNLVAGIAYTFWCSNNRG</sequence>
<protein>
    <submittedName>
        <fullName evidence="1">Uncharacterized protein</fullName>
    </submittedName>
</protein>
<dbReference type="RefSeq" id="WP_146816749.1">
    <property type="nucleotide sequence ID" value="NZ_BJYA01000013.1"/>
</dbReference>
<keyword evidence="2" id="KW-1185">Reference proteome</keyword>
<dbReference type="Proteomes" id="UP000321440">
    <property type="component" value="Unassembled WGS sequence"/>
</dbReference>
<accession>A0A511W5X9</accession>
<gene>
    <name evidence="1" type="ORF">AHA02nite_19370</name>
</gene>
<dbReference type="AlphaFoldDB" id="A0A511W5X9"/>
<dbReference type="EMBL" id="BJYA01000013">
    <property type="protein sequence ID" value="GEN46161.1"/>
    <property type="molecule type" value="Genomic_DNA"/>
</dbReference>
<evidence type="ECO:0000313" key="2">
    <source>
        <dbReference type="Proteomes" id="UP000321440"/>
    </source>
</evidence>
<dbReference type="OrthoDB" id="2963859at2"/>
<reference evidence="1 2" key="1">
    <citation type="submission" date="2019-07" db="EMBL/GenBank/DDBJ databases">
        <title>Whole genome shotgun sequence of Alkalibacillus haloalkaliphilus NBRC 103110.</title>
        <authorList>
            <person name="Hosoyama A."/>
            <person name="Uohara A."/>
            <person name="Ohji S."/>
            <person name="Ichikawa N."/>
        </authorList>
    </citation>
    <scope>NUCLEOTIDE SEQUENCE [LARGE SCALE GENOMIC DNA]</scope>
    <source>
        <strain evidence="1 2">NBRC 103110</strain>
    </source>
</reference>
<name>A0A511W5X9_9BACI</name>
<proteinExistence type="predicted"/>